<dbReference type="EMBL" id="JACVQF010000186">
    <property type="protein sequence ID" value="MBD0420101.1"/>
    <property type="molecule type" value="Genomic_DNA"/>
</dbReference>
<feature type="compositionally biased region" description="Basic residues" evidence="1">
    <location>
        <begin position="108"/>
        <end position="120"/>
    </location>
</feature>
<accession>A0A926QQQ9</accession>
<keyword evidence="3" id="KW-1185">Reference proteome</keyword>
<name>A0A926QQQ9_9ACTN</name>
<reference evidence="2" key="2">
    <citation type="submission" date="2020-09" db="EMBL/GenBank/DDBJ databases">
        <authorList>
            <person name="Luo X."/>
        </authorList>
    </citation>
    <scope>NUCLEOTIDE SEQUENCE</scope>
    <source>
        <strain evidence="2">TRM S81-3</strain>
    </source>
</reference>
<protein>
    <submittedName>
        <fullName evidence="2">Uncharacterized protein</fullName>
    </submittedName>
</protein>
<evidence type="ECO:0000313" key="3">
    <source>
        <dbReference type="Proteomes" id="UP000621210"/>
    </source>
</evidence>
<dbReference type="AlphaFoldDB" id="A0A926QQQ9"/>
<comment type="caution">
    <text evidence="2">The sequence shown here is derived from an EMBL/GenBank/DDBJ whole genome shotgun (WGS) entry which is preliminary data.</text>
</comment>
<proteinExistence type="predicted"/>
<evidence type="ECO:0000256" key="1">
    <source>
        <dbReference type="SAM" id="MobiDB-lite"/>
    </source>
</evidence>
<sequence>MDLRGRIVRAALGRPRVLAAVSAGATERRLAVEAELARRGWPCAAAPAEADLLVVAADPGPGTAGAGTADWVARLWEAMPAPRARVPLADAGEAAAVLDHGLAELRRRGGARHGGGHRGGHAPAPPAGSPDSPQDPDGPHAGHDSGLVDGLPLAGRADDRDGLRLDRLHLPLGPALPDWPAGLVLRVALQGDVVQRAAVEADPPGPGRLPFWNEPWLRAAAGERVARGEAARRLCAAHLDSLGRFFAVTGWPDLAARARYARDRALGGAGAAELSALVRPLTRRARGSRTLRWLTAGVGVLPAGRARSLGVAGDAHGRMLGWLDAVARAASACDDGAPLAADPAVGPRGPVHGPVPASRALLDALPGLLEGAEFACARIVVASLDPDLDELARAPLPGAAHG</sequence>
<feature type="region of interest" description="Disordered" evidence="1">
    <location>
        <begin position="108"/>
        <end position="153"/>
    </location>
</feature>
<organism evidence="2 3">
    <name type="scientific">Streptomyces griseicoloratus</name>
    <dbReference type="NCBI Taxonomy" id="2752516"/>
    <lineage>
        <taxon>Bacteria</taxon>
        <taxon>Bacillati</taxon>
        <taxon>Actinomycetota</taxon>
        <taxon>Actinomycetes</taxon>
        <taxon>Kitasatosporales</taxon>
        <taxon>Streptomycetaceae</taxon>
        <taxon>Streptomyces</taxon>
    </lineage>
</organism>
<dbReference type="RefSeq" id="WP_188181105.1">
    <property type="nucleotide sequence ID" value="NZ_JACVQF010000186.1"/>
</dbReference>
<gene>
    <name evidence="2" type="ORF">H0H10_13140</name>
</gene>
<dbReference type="Proteomes" id="UP000621210">
    <property type="component" value="Unassembled WGS sequence"/>
</dbReference>
<evidence type="ECO:0000313" key="2">
    <source>
        <dbReference type="EMBL" id="MBD0420101.1"/>
    </source>
</evidence>
<reference evidence="2" key="1">
    <citation type="submission" date="2020-09" db="EMBL/GenBank/DDBJ databases">
        <title>Streptomyces grisecoloratus sp. nov., isolated from cotton soil.</title>
        <authorList>
            <person name="Xing L."/>
        </authorList>
    </citation>
    <scope>NUCLEOTIDE SEQUENCE</scope>
    <source>
        <strain evidence="2">TRM S81-3</strain>
    </source>
</reference>